<keyword evidence="7" id="KW-1185">Reference proteome</keyword>
<evidence type="ECO:0000256" key="3">
    <source>
        <dbReference type="ARBA" id="ARBA00022741"/>
    </source>
</evidence>
<sequence>MLKVIGLKKKYGKHTALAGLDMNIKKGQVYGLVGPNGAGKTTAIRLIMGLSHMDDGQIIINGTDARKKPLKVKEMIGYVPDNCGSYFNMSVNEYMEFFAAGFGISGIKAENRNLKLLEQVGLEDKVEFIADTLSRGMQQRLSLARALIHDPEFLIMDEPTSGLDPRNSFEFKRLVKELKKSGKTVLISSHLLSELSEICTDIAVIENGMLAAQGSLTEILGRIEHSNPIKIVVLGAVSSAMAVFKENPRVKAVSRNENTFMVKFDGDKLEEARLLYELMDMEVPVCEFVRETGSLESFFMQITNHDEERVIIENDY</sequence>
<keyword evidence="4" id="KW-0067">ATP-binding</keyword>
<evidence type="ECO:0000313" key="7">
    <source>
        <dbReference type="Proteomes" id="UP000003011"/>
    </source>
</evidence>
<evidence type="ECO:0000259" key="5">
    <source>
        <dbReference type="PROSITE" id="PS50893"/>
    </source>
</evidence>
<comment type="caution">
    <text evidence="6">The sequence shown here is derived from an EMBL/GenBank/DDBJ whole genome shotgun (WGS) entry which is preliminary data.</text>
</comment>
<dbReference type="STRING" id="679200.HMPREF9333_00915"/>
<dbReference type="PROSITE" id="PS50893">
    <property type="entry name" value="ABC_TRANSPORTER_2"/>
    <property type="match status" value="1"/>
</dbReference>
<dbReference type="eggNOG" id="COG1131">
    <property type="taxonomic scope" value="Bacteria"/>
</dbReference>
<dbReference type="Pfam" id="PF00005">
    <property type="entry name" value="ABC_tran"/>
    <property type="match status" value="1"/>
</dbReference>
<feature type="domain" description="ABC transporter" evidence="5">
    <location>
        <begin position="2"/>
        <end position="232"/>
    </location>
</feature>
<proteinExistence type="inferred from homology"/>
<keyword evidence="3" id="KW-0547">Nucleotide-binding</keyword>
<dbReference type="InterPro" id="IPR027417">
    <property type="entry name" value="P-loop_NTPase"/>
</dbReference>
<dbReference type="PATRIC" id="fig|679200.3.peg.965"/>
<evidence type="ECO:0000256" key="4">
    <source>
        <dbReference type="ARBA" id="ARBA00022840"/>
    </source>
</evidence>
<dbReference type="InterPro" id="IPR003593">
    <property type="entry name" value="AAA+_ATPase"/>
</dbReference>
<dbReference type="SUPFAM" id="SSF52540">
    <property type="entry name" value="P-loop containing nucleoside triphosphate hydrolases"/>
    <property type="match status" value="1"/>
</dbReference>
<dbReference type="GO" id="GO:0016887">
    <property type="term" value="F:ATP hydrolysis activity"/>
    <property type="evidence" value="ECO:0007669"/>
    <property type="project" value="InterPro"/>
</dbReference>
<dbReference type="SMART" id="SM00382">
    <property type="entry name" value="AAA"/>
    <property type="match status" value="1"/>
</dbReference>
<evidence type="ECO:0000256" key="1">
    <source>
        <dbReference type="ARBA" id="ARBA00005417"/>
    </source>
</evidence>
<dbReference type="PANTHER" id="PTHR43335:SF3">
    <property type="entry name" value="ABC TRANSPORTER"/>
    <property type="match status" value="1"/>
</dbReference>
<dbReference type="GO" id="GO:0005524">
    <property type="term" value="F:ATP binding"/>
    <property type="evidence" value="ECO:0007669"/>
    <property type="project" value="UniProtKB-KW"/>
</dbReference>
<dbReference type="OrthoDB" id="9804819at2"/>
<reference evidence="6 7" key="1">
    <citation type="submission" date="2011-08" db="EMBL/GenBank/DDBJ databases">
        <title>The Genome Sequence of Johnsonella ignava ATCC 51276.</title>
        <authorList>
            <consortium name="The Broad Institute Genome Sequencing Platform"/>
            <person name="Earl A."/>
            <person name="Ward D."/>
            <person name="Feldgarden M."/>
            <person name="Gevers D."/>
            <person name="Izard J."/>
            <person name="Blanton J.M."/>
            <person name="Baranova O.V."/>
            <person name="Dewhirst F.E."/>
            <person name="Young S.K."/>
            <person name="Zeng Q."/>
            <person name="Gargeya S."/>
            <person name="Fitzgerald M."/>
            <person name="Haas B."/>
            <person name="Abouelleil A."/>
            <person name="Alvarado L."/>
            <person name="Arachchi H.M."/>
            <person name="Berlin A."/>
            <person name="Brown A."/>
            <person name="Chapman S.B."/>
            <person name="Chen Z."/>
            <person name="Dunbar C."/>
            <person name="Freedman E."/>
            <person name="Gearin G."/>
            <person name="Gellesch M."/>
            <person name="Goldberg J."/>
            <person name="Griggs A."/>
            <person name="Gujja S."/>
            <person name="Heiman D."/>
            <person name="Howarth C."/>
            <person name="Larson L."/>
            <person name="Lui A."/>
            <person name="MacDonald P.J.P."/>
            <person name="Montmayeur A."/>
            <person name="Murphy C."/>
            <person name="Neiman D."/>
            <person name="Pearson M."/>
            <person name="Priest M."/>
            <person name="Roberts A."/>
            <person name="Saif S."/>
            <person name="Shea T."/>
            <person name="Shenoy N."/>
            <person name="Sisk P."/>
            <person name="Stolte C."/>
            <person name="Sykes S."/>
            <person name="Wortman J."/>
            <person name="Nusbaum C."/>
            <person name="Birren B."/>
        </authorList>
    </citation>
    <scope>NUCLEOTIDE SEQUENCE [LARGE SCALE GENOMIC DNA]</scope>
    <source>
        <strain evidence="6 7">ATCC 51276</strain>
    </source>
</reference>
<comment type="similarity">
    <text evidence="1">Belongs to the ABC transporter superfamily.</text>
</comment>
<dbReference type="Proteomes" id="UP000003011">
    <property type="component" value="Unassembled WGS sequence"/>
</dbReference>
<dbReference type="AlphaFoldDB" id="G5GH75"/>
<dbReference type="PANTHER" id="PTHR43335">
    <property type="entry name" value="ABC TRANSPORTER, ATP-BINDING PROTEIN"/>
    <property type="match status" value="1"/>
</dbReference>
<evidence type="ECO:0000313" key="6">
    <source>
        <dbReference type="EMBL" id="EHI55872.1"/>
    </source>
</evidence>
<dbReference type="RefSeq" id="WP_005540219.1">
    <property type="nucleotide sequence ID" value="NZ_JH378831.1"/>
</dbReference>
<evidence type="ECO:0000256" key="2">
    <source>
        <dbReference type="ARBA" id="ARBA00022448"/>
    </source>
</evidence>
<dbReference type="Gene3D" id="3.40.50.300">
    <property type="entry name" value="P-loop containing nucleotide triphosphate hydrolases"/>
    <property type="match status" value="1"/>
</dbReference>
<dbReference type="EMBL" id="ACZL01000015">
    <property type="protein sequence ID" value="EHI55872.1"/>
    <property type="molecule type" value="Genomic_DNA"/>
</dbReference>
<gene>
    <name evidence="6" type="ORF">HMPREF9333_00915</name>
</gene>
<protein>
    <recommendedName>
        <fullName evidence="5">ABC transporter domain-containing protein</fullName>
    </recommendedName>
</protein>
<dbReference type="InterPro" id="IPR003439">
    <property type="entry name" value="ABC_transporter-like_ATP-bd"/>
</dbReference>
<organism evidence="6 7">
    <name type="scientific">Johnsonella ignava ATCC 51276</name>
    <dbReference type="NCBI Taxonomy" id="679200"/>
    <lineage>
        <taxon>Bacteria</taxon>
        <taxon>Bacillati</taxon>
        <taxon>Bacillota</taxon>
        <taxon>Clostridia</taxon>
        <taxon>Lachnospirales</taxon>
        <taxon>Lachnospiraceae</taxon>
        <taxon>Johnsonella</taxon>
    </lineage>
</organism>
<name>G5GH75_9FIRM</name>
<keyword evidence="2" id="KW-0813">Transport</keyword>
<dbReference type="CDD" id="cd03230">
    <property type="entry name" value="ABC_DR_subfamily_A"/>
    <property type="match status" value="1"/>
</dbReference>
<accession>G5GH75</accession>
<dbReference type="HOGENOM" id="CLU_000604_1_2_9"/>